<feature type="transmembrane region" description="Helical" evidence="1">
    <location>
        <begin position="171"/>
        <end position="189"/>
    </location>
</feature>
<dbReference type="EMBL" id="JAGSOJ010000001">
    <property type="protein sequence ID" value="MCM1988316.1"/>
    <property type="molecule type" value="Genomic_DNA"/>
</dbReference>
<keyword evidence="1" id="KW-1133">Transmembrane helix</keyword>
<evidence type="ECO:0000313" key="3">
    <source>
        <dbReference type="Proteomes" id="UP001056429"/>
    </source>
</evidence>
<keyword evidence="3" id="KW-1185">Reference proteome</keyword>
<evidence type="ECO:0000313" key="2">
    <source>
        <dbReference type="EMBL" id="MCM1988316.1"/>
    </source>
</evidence>
<organism evidence="2 3">
    <name type="scientific">Oceanirhabdus seepicola</name>
    <dbReference type="NCBI Taxonomy" id="2828781"/>
    <lineage>
        <taxon>Bacteria</taxon>
        <taxon>Bacillati</taxon>
        <taxon>Bacillota</taxon>
        <taxon>Clostridia</taxon>
        <taxon>Eubacteriales</taxon>
        <taxon>Clostridiaceae</taxon>
        <taxon>Oceanirhabdus</taxon>
    </lineage>
</organism>
<feature type="transmembrane region" description="Helical" evidence="1">
    <location>
        <begin position="148"/>
        <end position="166"/>
    </location>
</feature>
<protein>
    <submittedName>
        <fullName evidence="2">Uncharacterized protein</fullName>
    </submittedName>
</protein>
<name>A0A9J6NW76_9CLOT</name>
<feature type="transmembrane region" description="Helical" evidence="1">
    <location>
        <begin position="195"/>
        <end position="212"/>
    </location>
</feature>
<feature type="transmembrane region" description="Helical" evidence="1">
    <location>
        <begin position="75"/>
        <end position="95"/>
    </location>
</feature>
<keyword evidence="1" id="KW-0472">Membrane</keyword>
<keyword evidence="1" id="KW-0812">Transmembrane</keyword>
<comment type="caution">
    <text evidence="2">The sequence shown here is derived from an EMBL/GenBank/DDBJ whole genome shotgun (WGS) entry which is preliminary data.</text>
</comment>
<dbReference type="Proteomes" id="UP001056429">
    <property type="component" value="Unassembled WGS sequence"/>
</dbReference>
<feature type="transmembrane region" description="Helical" evidence="1">
    <location>
        <begin position="16"/>
        <end position="36"/>
    </location>
</feature>
<proteinExistence type="predicted"/>
<dbReference type="AlphaFoldDB" id="A0A9J6NW76"/>
<accession>A0A9J6NW76</accession>
<feature type="transmembrane region" description="Helical" evidence="1">
    <location>
        <begin position="107"/>
        <end position="136"/>
    </location>
</feature>
<feature type="transmembrane region" description="Helical" evidence="1">
    <location>
        <begin position="43"/>
        <end position="63"/>
    </location>
</feature>
<evidence type="ECO:0000256" key="1">
    <source>
        <dbReference type="SAM" id="Phobius"/>
    </source>
</evidence>
<reference evidence="2" key="1">
    <citation type="journal article" date="2021" name="mSystems">
        <title>Bacteria and Archaea Synergistically Convert Glycine Betaine to Biogenic Methane in the Formosa Cold Seep of the South China Sea.</title>
        <authorList>
            <person name="Li L."/>
            <person name="Zhang W."/>
            <person name="Zhang S."/>
            <person name="Song L."/>
            <person name="Sun Q."/>
            <person name="Zhang H."/>
            <person name="Xiang H."/>
            <person name="Dong X."/>
        </authorList>
    </citation>
    <scope>NUCLEOTIDE SEQUENCE</scope>
    <source>
        <strain evidence="2">ZWT</strain>
    </source>
</reference>
<gene>
    <name evidence="2" type="ORF">KDK92_01080</name>
</gene>
<dbReference type="RefSeq" id="WP_250857184.1">
    <property type="nucleotide sequence ID" value="NZ_JAGSOJ010000001.1"/>
</dbReference>
<sequence length="220" mass="23879">MKSYDDHIHTMGRTSGLIALFFIFLVPSVVCVYFNIFPPFKNLLSGIFTVTMIYLFISTAEVITYTPMLGSGASYLVFVTGNLTNLKIPCVLMCMDKAKVKPQTEEGEVIATISAAISSIVTVLVVLIGMLAITPLTPLLSSPELKPAFENILPALFGALGCYWLMKQWKLAVIPIAVSVLLFKFAPIPNGATGALIPVLGLVSVISARIMYKKGWIKEA</sequence>
<reference evidence="2" key="2">
    <citation type="submission" date="2021-04" db="EMBL/GenBank/DDBJ databases">
        <authorList>
            <person name="Dong X."/>
        </authorList>
    </citation>
    <scope>NUCLEOTIDE SEQUENCE</scope>
    <source>
        <strain evidence="2">ZWT</strain>
    </source>
</reference>